<feature type="coiled-coil region" evidence="1">
    <location>
        <begin position="335"/>
        <end position="376"/>
    </location>
</feature>
<keyword evidence="4" id="KW-1185">Reference proteome</keyword>
<proteinExistence type="predicted"/>
<protein>
    <submittedName>
        <fullName evidence="3">NFACT RNA binding domain-containing protein</fullName>
    </submittedName>
</protein>
<reference evidence="4" key="1">
    <citation type="journal article" date="2019" name="Int. J. Syst. Evol. Microbiol.">
        <title>The Global Catalogue of Microorganisms (GCM) 10K type strain sequencing project: providing services to taxonomists for standard genome sequencing and annotation.</title>
        <authorList>
            <consortium name="The Broad Institute Genomics Platform"/>
            <consortium name="The Broad Institute Genome Sequencing Center for Infectious Disease"/>
            <person name="Wu L."/>
            <person name="Ma J."/>
        </authorList>
    </citation>
    <scope>NUCLEOTIDE SEQUENCE [LARGE SCALE GENOMIC DNA]</scope>
    <source>
        <strain evidence="4">CGMCC 4.7466</strain>
    </source>
</reference>
<dbReference type="Gene3D" id="2.30.310.10">
    <property type="entry name" value="ibrinogen binding protein from staphylococcus aureus domain"/>
    <property type="match status" value="1"/>
</dbReference>
<evidence type="ECO:0000259" key="2">
    <source>
        <dbReference type="Pfam" id="PF05670"/>
    </source>
</evidence>
<accession>A0ABV9SYC9</accession>
<evidence type="ECO:0000256" key="1">
    <source>
        <dbReference type="SAM" id="Coils"/>
    </source>
</evidence>
<dbReference type="Pfam" id="PF05833">
    <property type="entry name" value="NFACT_N"/>
    <property type="match status" value="1"/>
</dbReference>
<dbReference type="InterPro" id="IPR051608">
    <property type="entry name" value="RQC_Subunit_NEMF"/>
</dbReference>
<dbReference type="PANTHER" id="PTHR15239">
    <property type="entry name" value="NUCLEAR EXPORT MEDIATOR FACTOR NEMF"/>
    <property type="match status" value="1"/>
</dbReference>
<dbReference type="EMBL" id="JBHSJJ010000003">
    <property type="protein sequence ID" value="MFC4871384.1"/>
    <property type="molecule type" value="Genomic_DNA"/>
</dbReference>
<evidence type="ECO:0000313" key="3">
    <source>
        <dbReference type="EMBL" id="MFC4871384.1"/>
    </source>
</evidence>
<dbReference type="Pfam" id="PF05670">
    <property type="entry name" value="NFACT-R_1"/>
    <property type="match status" value="1"/>
</dbReference>
<dbReference type="RefSeq" id="WP_377062792.1">
    <property type="nucleotide sequence ID" value="NZ_JBHSJJ010000003.1"/>
</dbReference>
<name>A0ABV9SYC9_9BACT</name>
<keyword evidence="1" id="KW-0175">Coiled coil</keyword>
<sequence>MHLNYHYFRFLCPALQRRLTGSVVSECFSQNKEELILEFHHQGSSFFIRALLLPSNTCLSFPKDFKRSKKNNISLFEDLVGLKVTHITLLEFERAFYIRFDSGHLLLFKMHGSRSNVLLYDDIDQPPVSLFRKELREDNTLHIQQLQNPLNLTKERFVELDGNASKFLPTLGKLPREWLKKAGYLETDLEGKYRLMQQVMDMLESPLFSVYNEGSGYLLTLLPCDNPLSSTTDPIEAANLYYRYAVVYHAFEGKKESIIKNLLDQKRKTEAYVKKTREKLRAMEDEAPPSQIADVIMANLHQIPKGKESVQLFDFYRNEEIEVHIKKGLTPQKHAENLYRKNKNRKIEFDQLRKNLEVKEALLAQLEMDLEEVTSIADFKALKAFIQHRGLTPSKKQDQEATPFKRFEHGGFEILVGKSAKANDEMLRRYAWKEDLWLHAKDVSGSHVIIKYQSGMQLPKNVLERAAELAAHYSKNRNESLSAVIYTPCKFVRKVKGSAPGAVMVDKEKVIMVKPRGPISPHDETGN</sequence>
<dbReference type="Proteomes" id="UP001595818">
    <property type="component" value="Unassembled WGS sequence"/>
</dbReference>
<dbReference type="InterPro" id="IPR008532">
    <property type="entry name" value="NFACT_RNA-bd"/>
</dbReference>
<organism evidence="3 4">
    <name type="scientific">Negadavirga shengliensis</name>
    <dbReference type="NCBI Taxonomy" id="1389218"/>
    <lineage>
        <taxon>Bacteria</taxon>
        <taxon>Pseudomonadati</taxon>
        <taxon>Bacteroidota</taxon>
        <taxon>Cytophagia</taxon>
        <taxon>Cytophagales</taxon>
        <taxon>Cyclobacteriaceae</taxon>
        <taxon>Negadavirga</taxon>
    </lineage>
</organism>
<dbReference type="PANTHER" id="PTHR15239:SF6">
    <property type="entry name" value="RIBOSOME QUALITY CONTROL COMPLEX SUBUNIT NEMF"/>
    <property type="match status" value="1"/>
</dbReference>
<comment type="caution">
    <text evidence="3">The sequence shown here is derived from an EMBL/GenBank/DDBJ whole genome shotgun (WGS) entry which is preliminary data.</text>
</comment>
<evidence type="ECO:0000313" key="4">
    <source>
        <dbReference type="Proteomes" id="UP001595818"/>
    </source>
</evidence>
<feature type="domain" description="NFACT RNA-binding" evidence="2">
    <location>
        <begin position="408"/>
        <end position="504"/>
    </location>
</feature>
<feature type="coiled-coil region" evidence="1">
    <location>
        <begin position="259"/>
        <end position="286"/>
    </location>
</feature>
<gene>
    <name evidence="3" type="ORF">ACFPFU_06785</name>
</gene>